<evidence type="ECO:0000256" key="2">
    <source>
        <dbReference type="ARBA" id="ARBA00008779"/>
    </source>
</evidence>
<feature type="region of interest" description="Disordered" evidence="7">
    <location>
        <begin position="423"/>
        <end position="443"/>
    </location>
</feature>
<comment type="cofactor">
    <cofactor evidence="1">
        <name>Ca(2+)</name>
        <dbReference type="ChEBI" id="CHEBI:29108"/>
    </cofactor>
</comment>
<evidence type="ECO:0000313" key="10">
    <source>
        <dbReference type="EMBL" id="JAT39568.1"/>
    </source>
</evidence>
<dbReference type="InterPro" id="IPR035874">
    <property type="entry name" value="IDS"/>
</dbReference>
<feature type="signal peptide" evidence="8">
    <location>
        <begin position="1"/>
        <end position="19"/>
    </location>
</feature>
<evidence type="ECO:0000256" key="6">
    <source>
        <dbReference type="ARBA" id="ARBA00022837"/>
    </source>
</evidence>
<dbReference type="Gene3D" id="3.40.720.10">
    <property type="entry name" value="Alkaline Phosphatase, subunit A"/>
    <property type="match status" value="1"/>
</dbReference>
<dbReference type="InterPro" id="IPR017850">
    <property type="entry name" value="Alkaline_phosphatase_core_sf"/>
</dbReference>
<organism evidence="10">
    <name type="scientific">Graphocephala atropunctata</name>
    <dbReference type="NCBI Taxonomy" id="36148"/>
    <lineage>
        <taxon>Eukaryota</taxon>
        <taxon>Metazoa</taxon>
        <taxon>Ecdysozoa</taxon>
        <taxon>Arthropoda</taxon>
        <taxon>Hexapoda</taxon>
        <taxon>Insecta</taxon>
        <taxon>Pterygota</taxon>
        <taxon>Neoptera</taxon>
        <taxon>Paraneoptera</taxon>
        <taxon>Hemiptera</taxon>
        <taxon>Auchenorrhyncha</taxon>
        <taxon>Membracoidea</taxon>
        <taxon>Cicadellidae</taxon>
        <taxon>Cicadellinae</taxon>
        <taxon>Cicadellini</taxon>
        <taxon>Graphocephala</taxon>
    </lineage>
</organism>
<keyword evidence="3" id="KW-0479">Metal-binding</keyword>
<accession>A0A1B6MUH9</accession>
<dbReference type="InterPro" id="IPR024607">
    <property type="entry name" value="Sulfatase_CS"/>
</dbReference>
<dbReference type="PANTHER" id="PTHR45953:SF1">
    <property type="entry name" value="IDURONATE 2-SULFATASE"/>
    <property type="match status" value="1"/>
</dbReference>
<evidence type="ECO:0000256" key="4">
    <source>
        <dbReference type="ARBA" id="ARBA00022729"/>
    </source>
</evidence>
<evidence type="ECO:0000256" key="7">
    <source>
        <dbReference type="SAM" id="MobiDB-lite"/>
    </source>
</evidence>
<dbReference type="GO" id="GO:0046872">
    <property type="term" value="F:metal ion binding"/>
    <property type="evidence" value="ECO:0007669"/>
    <property type="project" value="UniProtKB-KW"/>
</dbReference>
<dbReference type="GO" id="GO:0005737">
    <property type="term" value="C:cytoplasm"/>
    <property type="evidence" value="ECO:0007669"/>
    <property type="project" value="TreeGrafter"/>
</dbReference>
<dbReference type="AlphaFoldDB" id="A0A1B6MUH9"/>
<dbReference type="GO" id="GO:0004423">
    <property type="term" value="F:iduronate-2-sulfatase activity"/>
    <property type="evidence" value="ECO:0007669"/>
    <property type="project" value="InterPro"/>
</dbReference>
<evidence type="ECO:0000259" key="9">
    <source>
        <dbReference type="Pfam" id="PF00884"/>
    </source>
</evidence>
<dbReference type="InterPro" id="IPR000917">
    <property type="entry name" value="Sulfatase_N"/>
</dbReference>
<feature type="chain" id="PRO_5008588565" description="Sulfatase N-terminal domain-containing protein" evidence="8">
    <location>
        <begin position="20"/>
        <end position="520"/>
    </location>
</feature>
<dbReference type="PROSITE" id="PS00149">
    <property type="entry name" value="SULFATASE_2"/>
    <property type="match status" value="1"/>
</dbReference>
<dbReference type="EMBL" id="GEBQ01000409">
    <property type="protein sequence ID" value="JAT39568.1"/>
    <property type="molecule type" value="Transcribed_RNA"/>
</dbReference>
<proteinExistence type="inferred from homology"/>
<sequence>MFYCSYLIFLLLHSSSAIGKHNILLIISDDLRPALGSYGDKNAYTPSIDDLSQESFLFLNANAQQALCAPSRNSLLTSRRPDTLRLYDFYSYWRDVAGNFTTLPQYFREHGYYTKSVGKVFHPGISSNWSDDQPYSWSGTPYHPPSQAFMNAAVCRREGEEGFHSNLVCPVIVDQQPGGTLPDLESLQEARRFLRNWRAGEEGGERFFLAVGFHKPHVPLKYPRKYLDHHPLVNVSLPSNNWPVLLPSVAWNPWTDVRQRDDIASLNISFPFGRIPDEWSRLIRQSYYAAVSYMDDLVGKLLHELRTADLYDNTIVVLLGDHGWSLGEHGEWSKFSNYELAVRVPLVLRVPGLTDRAAALRSTQAPVELLDLFPTLVDAAGLPPLPHCPRPSRSVATCTEGASLLPVIFSTLVKNKKIEDTGKPALSQYPRPGVYPTSHPNSDKPRLHEVRYMGYSLRTAHHRYTEWLAWQGAPLWTRLAGVELYDHAIDPSENINLADREAFQGLRRALNAQLRAAVGQ</sequence>
<protein>
    <recommendedName>
        <fullName evidence="9">Sulfatase N-terminal domain-containing protein</fullName>
    </recommendedName>
</protein>
<gene>
    <name evidence="10" type="ORF">g.12058</name>
</gene>
<keyword evidence="6" id="KW-0106">Calcium</keyword>
<evidence type="ECO:0000256" key="5">
    <source>
        <dbReference type="ARBA" id="ARBA00022801"/>
    </source>
</evidence>
<dbReference type="PANTHER" id="PTHR45953">
    <property type="entry name" value="IDURONATE 2-SULFATASE"/>
    <property type="match status" value="1"/>
</dbReference>
<keyword evidence="5" id="KW-0378">Hydrolase</keyword>
<evidence type="ECO:0000256" key="1">
    <source>
        <dbReference type="ARBA" id="ARBA00001913"/>
    </source>
</evidence>
<reference evidence="10" key="1">
    <citation type="submission" date="2015-11" db="EMBL/GenBank/DDBJ databases">
        <title>De novo transcriptome assembly of four potential Pierce s Disease insect vectors from Arizona vineyards.</title>
        <authorList>
            <person name="Tassone E.E."/>
        </authorList>
    </citation>
    <scope>NUCLEOTIDE SEQUENCE</scope>
</reference>
<name>A0A1B6MUH9_9HEMI</name>
<dbReference type="SUPFAM" id="SSF53649">
    <property type="entry name" value="Alkaline phosphatase-like"/>
    <property type="match status" value="1"/>
</dbReference>
<comment type="similarity">
    <text evidence="2">Belongs to the sulfatase family.</text>
</comment>
<evidence type="ECO:0000256" key="3">
    <source>
        <dbReference type="ARBA" id="ARBA00022723"/>
    </source>
</evidence>
<feature type="domain" description="Sulfatase N-terminal" evidence="9">
    <location>
        <begin position="22"/>
        <end position="381"/>
    </location>
</feature>
<keyword evidence="4 8" id="KW-0732">Signal</keyword>
<evidence type="ECO:0000256" key="8">
    <source>
        <dbReference type="SAM" id="SignalP"/>
    </source>
</evidence>
<dbReference type="CDD" id="cd16030">
    <property type="entry name" value="iduronate-2-sulfatase"/>
    <property type="match status" value="1"/>
</dbReference>
<dbReference type="Pfam" id="PF00884">
    <property type="entry name" value="Sulfatase"/>
    <property type="match status" value="1"/>
</dbReference>